<dbReference type="KEGG" id="pseg:D3H65_17595"/>
<dbReference type="AlphaFoldDB" id="A0A3B7MRK9"/>
<accession>A0A3B7MRK9</accession>
<name>A0A3B7MRK9_9BACT</name>
<evidence type="ECO:0000259" key="1">
    <source>
        <dbReference type="Pfam" id="PF00535"/>
    </source>
</evidence>
<dbReference type="Gene3D" id="3.90.550.10">
    <property type="entry name" value="Spore Coat Polysaccharide Biosynthesis Protein SpsA, Chain A"/>
    <property type="match status" value="1"/>
</dbReference>
<dbReference type="InterPro" id="IPR001173">
    <property type="entry name" value="Glyco_trans_2-like"/>
</dbReference>
<dbReference type="OrthoDB" id="9801954at2"/>
<reference evidence="2 3" key="1">
    <citation type="submission" date="2018-09" db="EMBL/GenBank/DDBJ databases">
        <title>Genome sequencing of strain 6GH32-13.</title>
        <authorList>
            <person name="Weon H.-Y."/>
            <person name="Heo J."/>
            <person name="Kwon S.-W."/>
        </authorList>
    </citation>
    <scope>NUCLEOTIDE SEQUENCE [LARGE SCALE GENOMIC DNA]</scope>
    <source>
        <strain evidence="2 3">5GH32-13</strain>
    </source>
</reference>
<dbReference type="PANTHER" id="PTHR43685">
    <property type="entry name" value="GLYCOSYLTRANSFERASE"/>
    <property type="match status" value="1"/>
</dbReference>
<dbReference type="GO" id="GO:0016740">
    <property type="term" value="F:transferase activity"/>
    <property type="evidence" value="ECO:0007669"/>
    <property type="project" value="UniProtKB-KW"/>
</dbReference>
<protein>
    <submittedName>
        <fullName evidence="2">Glycosyltransferase family 2 protein</fullName>
    </submittedName>
</protein>
<dbReference type="InterPro" id="IPR050834">
    <property type="entry name" value="Glycosyltransf_2"/>
</dbReference>
<dbReference type="RefSeq" id="WP_119051561.1">
    <property type="nucleotide sequence ID" value="NZ_CP032157.1"/>
</dbReference>
<dbReference type="CDD" id="cd00761">
    <property type="entry name" value="Glyco_tranf_GTA_type"/>
    <property type="match status" value="1"/>
</dbReference>
<proteinExistence type="predicted"/>
<dbReference type="PANTHER" id="PTHR43685:SF2">
    <property type="entry name" value="GLYCOSYLTRANSFERASE 2-LIKE DOMAIN-CONTAINING PROTEIN"/>
    <property type="match status" value="1"/>
</dbReference>
<keyword evidence="3" id="KW-1185">Reference proteome</keyword>
<evidence type="ECO:0000313" key="3">
    <source>
        <dbReference type="Proteomes" id="UP000263900"/>
    </source>
</evidence>
<evidence type="ECO:0000313" key="2">
    <source>
        <dbReference type="EMBL" id="AXY75680.1"/>
    </source>
</evidence>
<feature type="domain" description="Glycosyltransferase 2-like" evidence="1">
    <location>
        <begin position="4"/>
        <end position="113"/>
    </location>
</feature>
<dbReference type="Proteomes" id="UP000263900">
    <property type="component" value="Chromosome"/>
</dbReference>
<dbReference type="SUPFAM" id="SSF53448">
    <property type="entry name" value="Nucleotide-diphospho-sugar transferases"/>
    <property type="match status" value="1"/>
</dbReference>
<dbReference type="InterPro" id="IPR029044">
    <property type="entry name" value="Nucleotide-diphossugar_trans"/>
</dbReference>
<dbReference type="Pfam" id="PF00535">
    <property type="entry name" value="Glycos_transf_2"/>
    <property type="match status" value="1"/>
</dbReference>
<dbReference type="EMBL" id="CP032157">
    <property type="protein sequence ID" value="AXY75680.1"/>
    <property type="molecule type" value="Genomic_DNA"/>
</dbReference>
<organism evidence="2 3">
    <name type="scientific">Paraflavitalea soli</name>
    <dbReference type="NCBI Taxonomy" id="2315862"/>
    <lineage>
        <taxon>Bacteria</taxon>
        <taxon>Pseudomonadati</taxon>
        <taxon>Bacteroidota</taxon>
        <taxon>Chitinophagia</taxon>
        <taxon>Chitinophagales</taxon>
        <taxon>Chitinophagaceae</taxon>
        <taxon>Paraflavitalea</taxon>
    </lineage>
</organism>
<keyword evidence="2" id="KW-0808">Transferase</keyword>
<sequence>MDISVVIPTCNRKQRVLLLLQNLHQSIHPLREVIIVDSGEDILTPEDLAPFSGLSIHYLTAEKSVCVQRNKGIRAASGEWIFLCDDDIEMPADYLQKIAEHSEQHQEAGAMSGLVMQWVEEEWKANYAIQSSLALVWSYVFQLSLWGEIRCRNNNFLVRKITRYYQRKGNHITKAGWPVVTDFGKDYFNTPIYGLGASVVKRDWLLHSPYEEVLDRHGMGDNYGVNIGFPAVGVHVLNDAFVYHHREPENRLKRPLQYYRRMLALHYFMKTRQRLKMSSKSWLLWSLIGNILTFIRMRDKHMVRAALKTFWLITWEKNPYYRAAKTNQKIVEPSL</sequence>
<gene>
    <name evidence="2" type="ORF">D3H65_17595</name>
</gene>